<dbReference type="Pfam" id="PF00982">
    <property type="entry name" value="Glyco_transf_20"/>
    <property type="match status" value="1"/>
</dbReference>
<gene>
    <name evidence="4" type="ORF">FOL47_009343</name>
</gene>
<dbReference type="Proteomes" id="UP000591131">
    <property type="component" value="Unassembled WGS sequence"/>
</dbReference>
<dbReference type="InterPro" id="IPR003337">
    <property type="entry name" value="Trehalose_PPase"/>
</dbReference>
<evidence type="ECO:0000313" key="4">
    <source>
        <dbReference type="EMBL" id="KAF4655646.1"/>
    </source>
</evidence>
<dbReference type="PANTHER" id="PTHR10788">
    <property type="entry name" value="TREHALOSE-6-PHOSPHATE SYNTHASE"/>
    <property type="match status" value="1"/>
</dbReference>
<comment type="caution">
    <text evidence="4">The sequence shown here is derived from an EMBL/GenBank/DDBJ whole genome shotgun (WGS) entry which is preliminary data.</text>
</comment>
<dbReference type="CDD" id="cd03788">
    <property type="entry name" value="GT20_TPS"/>
    <property type="match status" value="1"/>
</dbReference>
<evidence type="ECO:0000313" key="5">
    <source>
        <dbReference type="Proteomes" id="UP000591131"/>
    </source>
</evidence>
<name>A0A7J6L925_PERCH</name>
<dbReference type="Pfam" id="PF02358">
    <property type="entry name" value="Trehalose_PPase"/>
    <property type="match status" value="1"/>
</dbReference>
<evidence type="ECO:0000256" key="3">
    <source>
        <dbReference type="SAM" id="MobiDB-lite"/>
    </source>
</evidence>
<dbReference type="SUPFAM" id="SSF56784">
    <property type="entry name" value="HAD-like"/>
    <property type="match status" value="1"/>
</dbReference>
<accession>A0A7J6L925</accession>
<keyword evidence="5" id="KW-1185">Reference proteome</keyword>
<dbReference type="EMBL" id="JAAPAO010000645">
    <property type="protein sequence ID" value="KAF4655646.1"/>
    <property type="molecule type" value="Genomic_DNA"/>
</dbReference>
<dbReference type="GO" id="GO:0003825">
    <property type="term" value="F:alpha,alpha-trehalose-phosphate synthase (UDP-forming) activity"/>
    <property type="evidence" value="ECO:0007669"/>
    <property type="project" value="TreeGrafter"/>
</dbReference>
<protein>
    <recommendedName>
        <fullName evidence="6">Trehalose-6-P synthase/phosphatase complex synthase subunit</fullName>
    </recommendedName>
</protein>
<dbReference type="FunFam" id="3.40.50.2000:FF:000010">
    <property type="entry name" value="Alpha,alpha-trehalose-phosphate synthase"/>
    <property type="match status" value="1"/>
</dbReference>
<dbReference type="GO" id="GO:0005829">
    <property type="term" value="C:cytosol"/>
    <property type="evidence" value="ECO:0007669"/>
    <property type="project" value="TreeGrafter"/>
</dbReference>
<keyword evidence="1" id="KW-0328">Glycosyltransferase</keyword>
<dbReference type="OrthoDB" id="447564at2759"/>
<dbReference type="Gene3D" id="3.40.50.2000">
    <property type="entry name" value="Glycogen Phosphorylase B"/>
    <property type="match status" value="2"/>
</dbReference>
<proteinExistence type="predicted"/>
<evidence type="ECO:0008006" key="6">
    <source>
        <dbReference type="Google" id="ProtNLM"/>
    </source>
</evidence>
<dbReference type="GO" id="GO:0004805">
    <property type="term" value="F:trehalose-phosphatase activity"/>
    <property type="evidence" value="ECO:0007669"/>
    <property type="project" value="TreeGrafter"/>
</dbReference>
<dbReference type="InterPro" id="IPR001830">
    <property type="entry name" value="Glyco_trans_20"/>
</dbReference>
<evidence type="ECO:0000256" key="2">
    <source>
        <dbReference type="ARBA" id="ARBA00022679"/>
    </source>
</evidence>
<dbReference type="SUPFAM" id="SSF53756">
    <property type="entry name" value="UDP-Glycosyltransferase/glycogen phosphorylase"/>
    <property type="match status" value="1"/>
</dbReference>
<dbReference type="InterPro" id="IPR036412">
    <property type="entry name" value="HAD-like_sf"/>
</dbReference>
<feature type="region of interest" description="Disordered" evidence="3">
    <location>
        <begin position="1"/>
        <end position="25"/>
    </location>
</feature>
<organism evidence="4 5">
    <name type="scientific">Perkinsus chesapeaki</name>
    <name type="common">Clam parasite</name>
    <name type="synonym">Perkinsus andrewsi</name>
    <dbReference type="NCBI Taxonomy" id="330153"/>
    <lineage>
        <taxon>Eukaryota</taxon>
        <taxon>Sar</taxon>
        <taxon>Alveolata</taxon>
        <taxon>Perkinsozoa</taxon>
        <taxon>Perkinsea</taxon>
        <taxon>Perkinsida</taxon>
        <taxon>Perkinsidae</taxon>
        <taxon>Perkinsus</taxon>
    </lineage>
</organism>
<feature type="compositionally biased region" description="Basic residues" evidence="3">
    <location>
        <begin position="7"/>
        <end position="20"/>
    </location>
</feature>
<dbReference type="PANTHER" id="PTHR10788:SF106">
    <property type="entry name" value="BCDNA.GH08860"/>
    <property type="match status" value="1"/>
</dbReference>
<evidence type="ECO:0000256" key="1">
    <source>
        <dbReference type="ARBA" id="ARBA00022676"/>
    </source>
</evidence>
<keyword evidence="2" id="KW-0808">Transferase</keyword>
<dbReference type="AlphaFoldDB" id="A0A7J6L925"/>
<sequence>MVAPRVSAKKAPKHSSSARKHAVEDEVADEAVESFRRTQAWRQKYDEQVQTQLKDKRQRLISVANRLPCTIHKDKDTGKWVATKSSGGLVSALGGVSGIDMLWIGWPGCEVPDEEKPEVEALVAAEGCYPVFLTDEEIDLYYNGFCNNTLWPLFHYITPPMEGVIQRNTLEWETYQKVNAKFVDAIMNVLTDNDLVWAQDYHLMLVPKLLRERVPNASIGWFLHTPFPSAEIYRMLPQREELLQGLLSANLLAFHVYDYVRHFLSSCRQLTSLEITPRGVDATPLNGNFVRCTAIPIGIDPTSFTSVAESQSVATRVASLKEQWGGRKVILGVDRLDYIKGIPHKLKAFDMFLDEHPEWASQCVLVQLAIPTRSEVPEYKRLQRQVHEMVGSICGKHSNLYTGPPVIYLDGSVDHEELTALYRVADVALITSIRDGMNLVAFEYVASQQHKNGVLVMSEFAGAAQSLGAGSIRINPWNLEEVSSAIYEALTMGEESRKEMHQYCFNYIHAHTAQRWAETFIDTLKDACAQSEEITASVPPLVPFNRLLRSVELSKKRLLVFSLMDCLVPSKTRRGLPVILYQSVMSIPKDLMDSLKHLANDKNTIMMVTTSHSKQVLEDLLGQLPIYLLPENGCIYRTPQGEWKYADALGNSTADNNQAEVEDKSDSTAVATSPRLRASSKVSDNDWMSGVGEVLRYFQERTPGSYIDRTEFSLKWFFDNTRSDFGAIQSRDLMIQLRAGPLANAEAEIVVGNKYIEIRPRDCSMASNLEKILHYEVLNTAEETDVASKVDTSIVIGTYPFRDQDVYQLVEDTLVQQWIPEYTRHHRASSSSVSSPLRQRSSSDCVAIDVIGNIGNCGRKSSQDAGEQAADDKTCQDTFKHSNITHRNGSWHSGNPLNLDPPVLGPSTSSPCLDEASPTEAVKDEVRRLHESYYSVAVSQYKVSKAKQLEH</sequence>
<dbReference type="GO" id="GO:0005992">
    <property type="term" value="P:trehalose biosynthetic process"/>
    <property type="evidence" value="ECO:0007669"/>
    <property type="project" value="InterPro"/>
</dbReference>
<reference evidence="4 5" key="1">
    <citation type="submission" date="2020-04" db="EMBL/GenBank/DDBJ databases">
        <title>Perkinsus chesapeaki whole genome sequence.</title>
        <authorList>
            <person name="Bogema D.R."/>
        </authorList>
    </citation>
    <scope>NUCLEOTIDE SEQUENCE [LARGE SCALE GENOMIC DNA]</scope>
    <source>
        <strain evidence="4">ATCC PRA-425</strain>
    </source>
</reference>